<feature type="region of interest" description="Disordered" evidence="1">
    <location>
        <begin position="1"/>
        <end position="20"/>
    </location>
</feature>
<dbReference type="AlphaFoldDB" id="A0A365QP32"/>
<protein>
    <submittedName>
        <fullName evidence="2">Uncharacterized protein</fullName>
    </submittedName>
</protein>
<comment type="caution">
    <text evidence="2">The sequence shown here is derived from an EMBL/GenBank/DDBJ whole genome shotgun (WGS) entry which is preliminary data.</text>
</comment>
<name>A0A365QP32_9BURK</name>
<evidence type="ECO:0000313" key="3">
    <source>
        <dbReference type="Proteomes" id="UP000252458"/>
    </source>
</evidence>
<evidence type="ECO:0000313" key="2">
    <source>
        <dbReference type="EMBL" id="RBB35791.1"/>
    </source>
</evidence>
<dbReference type="EMBL" id="QMFZ01000027">
    <property type="protein sequence ID" value="RBB35791.1"/>
    <property type="molecule type" value="Genomic_DNA"/>
</dbReference>
<evidence type="ECO:0000256" key="1">
    <source>
        <dbReference type="SAM" id="MobiDB-lite"/>
    </source>
</evidence>
<accession>A0A365QP32</accession>
<proteinExistence type="predicted"/>
<organism evidence="2 3">
    <name type="scientific">Burkholderia reimsis</name>
    <dbReference type="NCBI Taxonomy" id="2234132"/>
    <lineage>
        <taxon>Bacteria</taxon>
        <taxon>Pseudomonadati</taxon>
        <taxon>Pseudomonadota</taxon>
        <taxon>Betaproteobacteria</taxon>
        <taxon>Burkholderiales</taxon>
        <taxon>Burkholderiaceae</taxon>
        <taxon>Burkholderia</taxon>
    </lineage>
</organism>
<reference evidence="2 3" key="1">
    <citation type="submission" date="2018-06" db="EMBL/GenBank/DDBJ databases">
        <title>Draft genome sequence of Burkholderia reimsis strain BE51 isolated from a French agricultural soil.</title>
        <authorList>
            <person name="Esmaeel Q."/>
        </authorList>
    </citation>
    <scope>NUCLEOTIDE SEQUENCE [LARGE SCALE GENOMIC DNA]</scope>
    <source>
        <strain evidence="2 3">BE51</strain>
    </source>
</reference>
<gene>
    <name evidence="2" type="ORF">DPV79_27660</name>
</gene>
<feature type="compositionally biased region" description="Polar residues" evidence="1">
    <location>
        <begin position="1"/>
        <end position="12"/>
    </location>
</feature>
<sequence length="100" mass="11166">MSMSDTTKSADQTAIDLESARTTQKAAEVQHYWTLVEHQHERYALAHEHCVDTDRKEAARGMMAAAAIFEIDGRRMPSRLKKAADVIKIAVFLLDPKAPA</sequence>
<keyword evidence="3" id="KW-1185">Reference proteome</keyword>
<dbReference type="Proteomes" id="UP000252458">
    <property type="component" value="Unassembled WGS sequence"/>
</dbReference>